<evidence type="ECO:0000256" key="5">
    <source>
        <dbReference type="ARBA" id="ARBA00023128"/>
    </source>
</evidence>
<evidence type="ECO:0000256" key="9">
    <source>
        <dbReference type="ARBA" id="ARBA00041455"/>
    </source>
</evidence>
<dbReference type="PANTHER" id="PTHR11661:SF1">
    <property type="entry name" value="LARGE RIBOSOMAL SUBUNIT PROTEIN UL11M"/>
    <property type="match status" value="1"/>
</dbReference>
<dbReference type="Pfam" id="PF00298">
    <property type="entry name" value="Ribosomal_L11"/>
    <property type="match status" value="1"/>
</dbReference>
<comment type="subcellular location">
    <subcellularLocation>
        <location evidence="1">Mitochondrion</location>
    </subcellularLocation>
</comment>
<reference evidence="13" key="1">
    <citation type="submission" date="2018-08" db="EMBL/GenBank/DDBJ databases">
        <authorList>
            <person name="Cornetti L."/>
        </authorList>
    </citation>
    <scope>NUCLEOTIDE SEQUENCE</scope>
    <source>
        <strain evidence="13">OM-SAIQ-clone2</strain>
    </source>
</reference>
<keyword evidence="6 10" id="KW-0687">Ribonucleoprotein</keyword>
<gene>
    <name evidence="13" type="primary">EOG090X0I63</name>
</gene>
<dbReference type="GO" id="GO:0005762">
    <property type="term" value="C:mitochondrial large ribosomal subunit"/>
    <property type="evidence" value="ECO:0007669"/>
    <property type="project" value="TreeGrafter"/>
</dbReference>
<evidence type="ECO:0000256" key="1">
    <source>
        <dbReference type="ARBA" id="ARBA00004173"/>
    </source>
</evidence>
<dbReference type="Pfam" id="PF03946">
    <property type="entry name" value="Ribosomal_L11_N"/>
    <property type="match status" value="1"/>
</dbReference>
<dbReference type="InterPro" id="IPR000911">
    <property type="entry name" value="Ribosomal_uL11"/>
</dbReference>
<name>A0A4Y7NPM8_9CRUS</name>
<accession>A0A4Y7NPM8</accession>
<dbReference type="Gene3D" id="1.10.10.250">
    <property type="entry name" value="Ribosomal protein L11, C-terminal domain"/>
    <property type="match status" value="1"/>
</dbReference>
<dbReference type="InterPro" id="IPR036796">
    <property type="entry name" value="Ribosomal_uL11_N_sf"/>
</dbReference>
<dbReference type="EMBL" id="LR024988">
    <property type="protein sequence ID" value="SVE94607.1"/>
    <property type="molecule type" value="mRNA"/>
</dbReference>
<dbReference type="InterPro" id="IPR036769">
    <property type="entry name" value="Ribosomal_uL11_C_sf"/>
</dbReference>
<keyword evidence="4 10" id="KW-0689">Ribosomal protein</keyword>
<dbReference type="SMART" id="SM00649">
    <property type="entry name" value="RL11"/>
    <property type="match status" value="1"/>
</dbReference>
<evidence type="ECO:0000256" key="6">
    <source>
        <dbReference type="ARBA" id="ARBA00023274"/>
    </source>
</evidence>
<evidence type="ECO:0000256" key="2">
    <source>
        <dbReference type="ARBA" id="ARBA00010537"/>
    </source>
</evidence>
<evidence type="ECO:0000256" key="7">
    <source>
        <dbReference type="ARBA" id="ARBA00038782"/>
    </source>
</evidence>
<evidence type="ECO:0000259" key="12">
    <source>
        <dbReference type="Pfam" id="PF03946"/>
    </source>
</evidence>
<evidence type="ECO:0000259" key="11">
    <source>
        <dbReference type="Pfam" id="PF00298"/>
    </source>
</evidence>
<dbReference type="GO" id="GO:0070180">
    <property type="term" value="F:large ribosomal subunit rRNA binding"/>
    <property type="evidence" value="ECO:0007669"/>
    <property type="project" value="TreeGrafter"/>
</dbReference>
<dbReference type="SUPFAM" id="SSF46906">
    <property type="entry name" value="Ribosomal protein L11, C-terminal domain"/>
    <property type="match status" value="1"/>
</dbReference>
<dbReference type="AlphaFoldDB" id="A0A4Y7NPM8"/>
<evidence type="ECO:0000256" key="8">
    <source>
        <dbReference type="ARBA" id="ARBA00040104"/>
    </source>
</evidence>
<dbReference type="InterPro" id="IPR020783">
    <property type="entry name" value="Ribosomal_uL11_C"/>
</dbReference>
<feature type="domain" description="Large ribosomal subunit protein uL11 C-terminal" evidence="11">
    <location>
        <begin position="90"/>
        <end position="159"/>
    </location>
</feature>
<comment type="subunit">
    <text evidence="7">Component of the mitochondrial ribosome large subunit (39S) which comprises a 16S rRNA and about 50 distinct proteins.</text>
</comment>
<dbReference type="CDD" id="cd00349">
    <property type="entry name" value="Ribosomal_L11"/>
    <property type="match status" value="1"/>
</dbReference>
<proteinExistence type="evidence at transcript level"/>
<comment type="similarity">
    <text evidence="2 10">Belongs to the universal ribosomal protein uL11 family.</text>
</comment>
<dbReference type="NCBIfam" id="TIGR01632">
    <property type="entry name" value="L11_bact"/>
    <property type="match status" value="1"/>
</dbReference>
<evidence type="ECO:0000256" key="4">
    <source>
        <dbReference type="ARBA" id="ARBA00022980"/>
    </source>
</evidence>
<dbReference type="InterPro" id="IPR006519">
    <property type="entry name" value="Ribosomal_uL11_bac-typ"/>
</dbReference>
<dbReference type="HAMAP" id="MF_00736">
    <property type="entry name" value="Ribosomal_uL11"/>
    <property type="match status" value="1"/>
</dbReference>
<keyword evidence="3" id="KW-0809">Transit peptide</keyword>
<evidence type="ECO:0000313" key="13">
    <source>
        <dbReference type="EMBL" id="SVE94607.1"/>
    </source>
</evidence>
<dbReference type="InterPro" id="IPR020784">
    <property type="entry name" value="Ribosomal_uL11_N"/>
</dbReference>
<dbReference type="FunFam" id="1.10.10.250:FF:000008">
    <property type="entry name" value="39S ribosomal protein L11, mitochondrial"/>
    <property type="match status" value="1"/>
</dbReference>
<evidence type="ECO:0000256" key="10">
    <source>
        <dbReference type="RuleBase" id="RU003978"/>
    </source>
</evidence>
<protein>
    <recommendedName>
        <fullName evidence="8">Large ribosomal subunit protein uL11m</fullName>
    </recommendedName>
    <alternativeName>
        <fullName evidence="9">39S ribosomal protein L11, mitochondrial</fullName>
    </alternativeName>
</protein>
<dbReference type="Gene3D" id="3.30.1550.10">
    <property type="entry name" value="Ribosomal protein L11/L12, N-terminal domain"/>
    <property type="match status" value="1"/>
</dbReference>
<dbReference type="PANTHER" id="PTHR11661">
    <property type="entry name" value="60S RIBOSOMAL PROTEIN L12"/>
    <property type="match status" value="1"/>
</dbReference>
<organism evidence="13">
    <name type="scientific">Simocephalus serrulatus</name>
    <dbReference type="NCBI Taxonomy" id="117539"/>
    <lineage>
        <taxon>Eukaryota</taxon>
        <taxon>Metazoa</taxon>
        <taxon>Ecdysozoa</taxon>
        <taxon>Arthropoda</taxon>
        <taxon>Crustacea</taxon>
        <taxon>Branchiopoda</taxon>
        <taxon>Diplostraca</taxon>
        <taxon>Cladocera</taxon>
        <taxon>Anomopoda</taxon>
        <taxon>Daphniidae</taxon>
        <taxon>Simocephalus</taxon>
    </lineage>
</organism>
<dbReference type="SUPFAM" id="SSF54747">
    <property type="entry name" value="Ribosomal L11/L12e N-terminal domain"/>
    <property type="match status" value="1"/>
</dbReference>
<sequence length="198" mass="22100">MSTKVAKKLKTVVKKTVDKINHGNRLETYVPAGMAVAGPPLGPQLGQKNINIAAFCKEFNERTKDYKEGIPLPCRVTVNSDRSFDLVIHQPPASFFLKQAAGIQRAAMKPNQEVAGKVTLKHVYEIAKIKQQDPPLRFLPLETICKQIIGIAHSCGIKVVPKLDAQEYAEFLKERKLVVDEELKDLQAKKEARMLRTG</sequence>
<dbReference type="GO" id="GO:0003735">
    <property type="term" value="F:structural constituent of ribosome"/>
    <property type="evidence" value="ECO:0007669"/>
    <property type="project" value="InterPro"/>
</dbReference>
<dbReference type="FunFam" id="3.30.1550.10:FF:000003">
    <property type="entry name" value="39S ribosomal protein L11, mitochondrial"/>
    <property type="match status" value="1"/>
</dbReference>
<keyword evidence="5" id="KW-0496">Mitochondrion</keyword>
<evidence type="ECO:0000256" key="3">
    <source>
        <dbReference type="ARBA" id="ARBA00022946"/>
    </source>
</evidence>
<dbReference type="GO" id="GO:0006412">
    <property type="term" value="P:translation"/>
    <property type="evidence" value="ECO:0007669"/>
    <property type="project" value="InterPro"/>
</dbReference>
<feature type="domain" description="Large ribosomal subunit protein uL11 N-terminal" evidence="12">
    <location>
        <begin position="28"/>
        <end position="84"/>
    </location>
</feature>